<dbReference type="InterPro" id="IPR050570">
    <property type="entry name" value="Cell_wall_metabolism_enzyme"/>
</dbReference>
<dbReference type="SUPFAM" id="SSF51261">
    <property type="entry name" value="Duplicated hybrid motif"/>
    <property type="match status" value="1"/>
</dbReference>
<dbReference type="GO" id="GO:0004222">
    <property type="term" value="F:metalloendopeptidase activity"/>
    <property type="evidence" value="ECO:0007669"/>
    <property type="project" value="TreeGrafter"/>
</dbReference>
<keyword evidence="2" id="KW-1133">Transmembrane helix</keyword>
<evidence type="ECO:0000259" key="3">
    <source>
        <dbReference type="Pfam" id="PF01551"/>
    </source>
</evidence>
<feature type="coiled-coil region" evidence="1">
    <location>
        <begin position="59"/>
        <end position="93"/>
    </location>
</feature>
<evidence type="ECO:0000313" key="4">
    <source>
        <dbReference type="EMBL" id="TKJ41468.1"/>
    </source>
</evidence>
<dbReference type="PANTHER" id="PTHR21666">
    <property type="entry name" value="PEPTIDASE-RELATED"/>
    <property type="match status" value="1"/>
</dbReference>
<dbReference type="InterPro" id="IPR016047">
    <property type="entry name" value="M23ase_b-sheet_dom"/>
</dbReference>
<dbReference type="AlphaFoldDB" id="A0A532V2U5"/>
<dbReference type="FunFam" id="2.70.70.10:FF:000006">
    <property type="entry name" value="M23 family peptidase"/>
    <property type="match status" value="1"/>
</dbReference>
<dbReference type="Pfam" id="PF01551">
    <property type="entry name" value="Peptidase_M23"/>
    <property type="match status" value="1"/>
</dbReference>
<dbReference type="CDD" id="cd12797">
    <property type="entry name" value="M23_peptidase"/>
    <property type="match status" value="1"/>
</dbReference>
<keyword evidence="1" id="KW-0175">Coiled coil</keyword>
<keyword evidence="2" id="KW-0472">Membrane</keyword>
<dbReference type="Proteomes" id="UP000319619">
    <property type="component" value="Unassembled WGS sequence"/>
</dbReference>
<evidence type="ECO:0000313" key="5">
    <source>
        <dbReference type="Proteomes" id="UP000319619"/>
    </source>
</evidence>
<organism evidence="4 5">
    <name type="scientific">candidate division LCP-89 bacterium B3_LCP</name>
    <dbReference type="NCBI Taxonomy" id="2012998"/>
    <lineage>
        <taxon>Bacteria</taxon>
        <taxon>Pseudomonadati</taxon>
        <taxon>Bacteria division LCP-89</taxon>
    </lineage>
</organism>
<dbReference type="PANTHER" id="PTHR21666:SF286">
    <property type="entry name" value="LIPOPROTEIN NLPD"/>
    <property type="match status" value="1"/>
</dbReference>
<dbReference type="Gene3D" id="2.70.70.10">
    <property type="entry name" value="Glucose Permease (Domain IIA)"/>
    <property type="match status" value="1"/>
</dbReference>
<feature type="transmembrane region" description="Helical" evidence="2">
    <location>
        <begin position="27"/>
        <end position="51"/>
    </location>
</feature>
<keyword evidence="2" id="KW-0812">Transmembrane</keyword>
<reference evidence="4 5" key="1">
    <citation type="submission" date="2017-06" db="EMBL/GenBank/DDBJ databases">
        <title>Novel microbial phyla capable of carbon fixation and sulfur reduction in deep-sea sediments.</title>
        <authorList>
            <person name="Huang J."/>
            <person name="Baker B."/>
            <person name="Wang Y."/>
        </authorList>
    </citation>
    <scope>NUCLEOTIDE SEQUENCE [LARGE SCALE GENOMIC DNA]</scope>
    <source>
        <strain evidence="4">B3_LCP</strain>
    </source>
</reference>
<accession>A0A532V2U5</accession>
<dbReference type="InterPro" id="IPR011055">
    <property type="entry name" value="Dup_hybrid_motif"/>
</dbReference>
<proteinExistence type="predicted"/>
<name>A0A532V2U5_UNCL8</name>
<evidence type="ECO:0000256" key="1">
    <source>
        <dbReference type="SAM" id="Coils"/>
    </source>
</evidence>
<feature type="coiled-coil region" evidence="1">
    <location>
        <begin position="129"/>
        <end position="163"/>
    </location>
</feature>
<dbReference type="EMBL" id="NJBN01000002">
    <property type="protein sequence ID" value="TKJ41468.1"/>
    <property type="molecule type" value="Genomic_DNA"/>
</dbReference>
<gene>
    <name evidence="4" type="ORF">CEE37_02595</name>
</gene>
<comment type="caution">
    <text evidence="4">The sequence shown here is derived from an EMBL/GenBank/DDBJ whole genome shotgun (WGS) entry which is preliminary data.</text>
</comment>
<feature type="domain" description="M23ase beta-sheet core" evidence="3">
    <location>
        <begin position="195"/>
        <end position="289"/>
    </location>
</feature>
<protein>
    <recommendedName>
        <fullName evidence="3">M23ase beta-sheet core domain-containing protein</fullName>
    </recommendedName>
</protein>
<evidence type="ECO:0000256" key="2">
    <source>
        <dbReference type="SAM" id="Phobius"/>
    </source>
</evidence>
<sequence length="303" mass="34072">MLTRRFKLIYLSGGTSKKCEFDFSKRLFLLSFVAFTTAFFLLSVVVGGLLFNRHSAGQIASLEFKNSALDAKLNQADDRFEELQGKVELLAQNGNDLRLYTNLPVLDPEIQQMGIGGSLPYHESINTGAEGLLAKIEQLDRQINLQENSLQQVREEIEEQAEYLRTVPSIRPTNIGAFSSLYGRRRDPFTGQWEPHMGVDICAPTGTPVYCTADGTVLHTSRQPGFGKVLVVDHGNGYRTLYAHLHRFRSVKGQKVERGELIAELGNTGRSTGPHLHYEVLKDKRYQNPLDYMFDGYAMARLP</sequence>